<dbReference type="AlphaFoldDB" id="U9T253"/>
<proteinExistence type="predicted"/>
<gene>
    <name evidence="1" type="ORF">GLOINDRAFT_799</name>
</gene>
<sequence>MNAEASPLKEQEGSFYFGGLYDINSGLIRLLHLKLYYNSLGVPNSTVFWGVV</sequence>
<evidence type="ECO:0000313" key="1">
    <source>
        <dbReference type="EMBL" id="ESA01422.1"/>
    </source>
</evidence>
<reference evidence="1" key="1">
    <citation type="submission" date="2013-07" db="EMBL/GenBank/DDBJ databases">
        <title>The genome of an arbuscular mycorrhizal fungus provides insights into the evolution of the oldest plant symbiosis.</title>
        <authorList>
            <consortium name="DOE Joint Genome Institute"/>
            <person name="Tisserant E."/>
            <person name="Malbreil M."/>
            <person name="Kuo A."/>
            <person name="Kohler A."/>
            <person name="Symeonidi A."/>
            <person name="Balestrini R."/>
            <person name="Charron P."/>
            <person name="Duensing N."/>
            <person name="Frei-dit-Frey N."/>
            <person name="Gianinazzi-Pearson V."/>
            <person name="Gilbert B."/>
            <person name="Handa Y."/>
            <person name="Hijri M."/>
            <person name="Kaul R."/>
            <person name="Kawaguchi M."/>
            <person name="Krajinski F."/>
            <person name="Lammers P."/>
            <person name="Lapierre D."/>
            <person name="Masclaux F.G."/>
            <person name="Murat C."/>
            <person name="Morin E."/>
            <person name="Ndikumana S."/>
            <person name="Pagni M."/>
            <person name="Petitpierre D."/>
            <person name="Requena N."/>
            <person name="Rosikiewicz P."/>
            <person name="Riley R."/>
            <person name="Saito K."/>
            <person name="San Clemente H."/>
            <person name="Shapiro H."/>
            <person name="van Tuinen D."/>
            <person name="Becard G."/>
            <person name="Bonfante P."/>
            <person name="Paszkowski U."/>
            <person name="Shachar-Hill Y."/>
            <person name="Young J.P."/>
            <person name="Sanders I.R."/>
            <person name="Henrissat B."/>
            <person name="Rensing S.A."/>
            <person name="Grigoriev I.V."/>
            <person name="Corradi N."/>
            <person name="Roux C."/>
            <person name="Martin F."/>
        </authorList>
    </citation>
    <scope>NUCLEOTIDE SEQUENCE</scope>
    <source>
        <strain evidence="1">DAOM 197198</strain>
    </source>
</reference>
<dbReference type="EMBL" id="KI296468">
    <property type="protein sequence ID" value="ESA01422.1"/>
    <property type="molecule type" value="Genomic_DNA"/>
</dbReference>
<protein>
    <submittedName>
        <fullName evidence="1">Uncharacterized protein</fullName>
    </submittedName>
</protein>
<dbReference type="HOGENOM" id="CLU_3088468_0_0_1"/>
<name>U9T253_RHIID</name>
<organism evidence="1">
    <name type="scientific">Rhizophagus irregularis (strain DAOM 181602 / DAOM 197198 / MUCL 43194)</name>
    <name type="common">Arbuscular mycorrhizal fungus</name>
    <name type="synonym">Glomus intraradices</name>
    <dbReference type="NCBI Taxonomy" id="747089"/>
    <lineage>
        <taxon>Eukaryota</taxon>
        <taxon>Fungi</taxon>
        <taxon>Fungi incertae sedis</taxon>
        <taxon>Mucoromycota</taxon>
        <taxon>Glomeromycotina</taxon>
        <taxon>Glomeromycetes</taxon>
        <taxon>Glomerales</taxon>
        <taxon>Glomeraceae</taxon>
        <taxon>Rhizophagus</taxon>
    </lineage>
</organism>
<accession>U9T253</accession>